<dbReference type="CDD" id="cd13876">
    <property type="entry name" value="CuRO_2_Abr2_like"/>
    <property type="match status" value="1"/>
</dbReference>
<dbReference type="InterPro" id="IPR001117">
    <property type="entry name" value="Cu-oxidase_2nd"/>
</dbReference>
<feature type="domain" description="Plastocyanin-like" evidence="10">
    <location>
        <begin position="26"/>
        <end position="138"/>
    </location>
</feature>
<dbReference type="GO" id="GO:0052716">
    <property type="term" value="F:hydroquinone:oxygen oxidoreductase activity"/>
    <property type="evidence" value="ECO:0007669"/>
    <property type="project" value="UniProtKB-ARBA"/>
</dbReference>
<dbReference type="PANTHER" id="PTHR11709:SF488">
    <property type="entry name" value="LACCASE-RELATED"/>
    <property type="match status" value="1"/>
</dbReference>
<dbReference type="InterPro" id="IPR011706">
    <property type="entry name" value="Cu-oxidase_C"/>
</dbReference>
<dbReference type="Pfam" id="PF07732">
    <property type="entry name" value="Cu-oxidase_3"/>
    <property type="match status" value="1"/>
</dbReference>
<evidence type="ECO:0000256" key="4">
    <source>
        <dbReference type="ARBA" id="ARBA00023002"/>
    </source>
</evidence>
<dbReference type="Pfam" id="PF00394">
    <property type="entry name" value="Cu-oxidase"/>
    <property type="match status" value="1"/>
</dbReference>
<evidence type="ECO:0000256" key="5">
    <source>
        <dbReference type="ARBA" id="ARBA00023008"/>
    </source>
</evidence>
<proteinExistence type="inferred from homology"/>
<dbReference type="InterPro" id="IPR011707">
    <property type="entry name" value="Cu-oxidase-like_N"/>
</dbReference>
<dbReference type="InterPro" id="IPR002355">
    <property type="entry name" value="Cu_oxidase_Cu_BS"/>
</dbReference>
<reference evidence="12" key="1">
    <citation type="journal article" date="2017" name="Genome Biol.">
        <title>Comparative genomics reveals high biological diversity and specific adaptations in the industrially and medically important fungal genus Aspergillus.</title>
        <authorList>
            <person name="de Vries R.P."/>
            <person name="Riley R."/>
            <person name="Wiebenga A."/>
            <person name="Aguilar-Osorio G."/>
            <person name="Amillis S."/>
            <person name="Uchima C.A."/>
            <person name="Anderluh G."/>
            <person name="Asadollahi M."/>
            <person name="Askin M."/>
            <person name="Barry K."/>
            <person name="Battaglia E."/>
            <person name="Bayram O."/>
            <person name="Benocci T."/>
            <person name="Braus-Stromeyer S.A."/>
            <person name="Caldana C."/>
            <person name="Canovas D."/>
            <person name="Cerqueira G.C."/>
            <person name="Chen F."/>
            <person name="Chen W."/>
            <person name="Choi C."/>
            <person name="Clum A."/>
            <person name="Dos Santos R.A."/>
            <person name="Damasio A.R."/>
            <person name="Diallinas G."/>
            <person name="Emri T."/>
            <person name="Fekete E."/>
            <person name="Flipphi M."/>
            <person name="Freyberg S."/>
            <person name="Gallo A."/>
            <person name="Gournas C."/>
            <person name="Habgood R."/>
            <person name="Hainaut M."/>
            <person name="Harispe M.L."/>
            <person name="Henrissat B."/>
            <person name="Hilden K.S."/>
            <person name="Hope R."/>
            <person name="Hossain A."/>
            <person name="Karabika E."/>
            <person name="Karaffa L."/>
            <person name="Karanyi Z."/>
            <person name="Krasevec N."/>
            <person name="Kuo A."/>
            <person name="Kusch H."/>
            <person name="LaButti K."/>
            <person name="Lagendijk E.L."/>
            <person name="Lapidus A."/>
            <person name="Levasseur A."/>
            <person name="Lindquist E."/>
            <person name="Lipzen A."/>
            <person name="Logrieco A.F."/>
            <person name="MacCabe A."/>
            <person name="Maekelae M.R."/>
            <person name="Malavazi I."/>
            <person name="Melin P."/>
            <person name="Meyer V."/>
            <person name="Mielnichuk N."/>
            <person name="Miskei M."/>
            <person name="Molnar A.P."/>
            <person name="Mule G."/>
            <person name="Ngan C.Y."/>
            <person name="Orejas M."/>
            <person name="Orosz E."/>
            <person name="Ouedraogo J.P."/>
            <person name="Overkamp K.M."/>
            <person name="Park H.-S."/>
            <person name="Perrone G."/>
            <person name="Piumi F."/>
            <person name="Punt P.J."/>
            <person name="Ram A.F."/>
            <person name="Ramon A."/>
            <person name="Rauscher S."/>
            <person name="Record E."/>
            <person name="Riano-Pachon D.M."/>
            <person name="Robert V."/>
            <person name="Roehrig J."/>
            <person name="Ruller R."/>
            <person name="Salamov A."/>
            <person name="Salih N.S."/>
            <person name="Samson R.A."/>
            <person name="Sandor E."/>
            <person name="Sanguinetti M."/>
            <person name="Schuetze T."/>
            <person name="Sepcic K."/>
            <person name="Shelest E."/>
            <person name="Sherlock G."/>
            <person name="Sophianopoulou V."/>
            <person name="Squina F.M."/>
            <person name="Sun H."/>
            <person name="Susca A."/>
            <person name="Todd R.B."/>
            <person name="Tsang A."/>
            <person name="Unkles S.E."/>
            <person name="van de Wiele N."/>
            <person name="van Rossen-Uffink D."/>
            <person name="Oliveira J.V."/>
            <person name="Vesth T.C."/>
            <person name="Visser J."/>
            <person name="Yu J.-H."/>
            <person name="Zhou M."/>
            <person name="Andersen M.R."/>
            <person name="Archer D.B."/>
            <person name="Baker S.E."/>
            <person name="Benoit I."/>
            <person name="Brakhage A.A."/>
            <person name="Braus G.H."/>
            <person name="Fischer R."/>
            <person name="Frisvad J.C."/>
            <person name="Goldman G.H."/>
            <person name="Houbraken J."/>
            <person name="Oakley B."/>
            <person name="Pocsi I."/>
            <person name="Scazzocchio C."/>
            <person name="Seiboth B."/>
            <person name="vanKuyk P.A."/>
            <person name="Wortman J."/>
            <person name="Dyer P.S."/>
            <person name="Grigoriev I.V."/>
        </authorList>
    </citation>
    <scope>NUCLEOTIDE SEQUENCE [LARGE SCALE GENOMIC DNA]</scope>
    <source>
        <strain evidence="12">CBS 506.65</strain>
    </source>
</reference>
<dbReference type="Gene3D" id="2.60.40.420">
    <property type="entry name" value="Cupredoxins - blue copper proteins"/>
    <property type="match status" value="3"/>
</dbReference>
<dbReference type="GO" id="GO:0042440">
    <property type="term" value="P:pigment metabolic process"/>
    <property type="evidence" value="ECO:0007669"/>
    <property type="project" value="UniProtKB-ARBA"/>
</dbReference>
<evidence type="ECO:0000313" key="12">
    <source>
        <dbReference type="Proteomes" id="UP000184188"/>
    </source>
</evidence>
<dbReference type="InterPro" id="IPR045087">
    <property type="entry name" value="Cu-oxidase_fam"/>
</dbReference>
<feature type="domain" description="Plastocyanin-like" evidence="9">
    <location>
        <begin position="465"/>
        <end position="588"/>
    </location>
</feature>
<accession>A0A1L9SMB4</accession>
<evidence type="ECO:0000256" key="6">
    <source>
        <dbReference type="ARBA" id="ARBA00023180"/>
    </source>
</evidence>
<dbReference type="GO" id="GO:0005507">
    <property type="term" value="F:copper ion binding"/>
    <property type="evidence" value="ECO:0007669"/>
    <property type="project" value="InterPro"/>
</dbReference>
<feature type="chain" id="PRO_5012657056" evidence="7">
    <location>
        <begin position="18"/>
        <end position="633"/>
    </location>
</feature>
<keyword evidence="6" id="KW-0325">Glycoprotein</keyword>
<evidence type="ECO:0000256" key="7">
    <source>
        <dbReference type="SAM" id="SignalP"/>
    </source>
</evidence>
<dbReference type="InterPro" id="IPR008972">
    <property type="entry name" value="Cupredoxin"/>
</dbReference>
<gene>
    <name evidence="11" type="ORF">ASPZODRAFT_2123349</name>
</gene>
<dbReference type="PROSITE" id="PS00079">
    <property type="entry name" value="MULTICOPPER_OXIDASE1"/>
    <property type="match status" value="1"/>
</dbReference>
<evidence type="ECO:0000259" key="9">
    <source>
        <dbReference type="Pfam" id="PF07731"/>
    </source>
</evidence>
<keyword evidence="12" id="KW-1185">Reference proteome</keyword>
<protein>
    <submittedName>
        <fullName evidence="11">Uncharacterized protein</fullName>
    </submittedName>
</protein>
<dbReference type="STRING" id="1073090.A0A1L9SMB4"/>
<keyword evidence="2" id="KW-0479">Metal-binding</keyword>
<evidence type="ECO:0000313" key="11">
    <source>
        <dbReference type="EMBL" id="OJJ48194.1"/>
    </source>
</evidence>
<sequence length="633" mass="70711">MKHLIVFLCCILPAISARVSQTLRFTWEEGAPNGQSRHLIYTNGQFPGPPLILDEDDEVEITVINDLPRNTTVHWHGLTQPGTPWSDGVIGLTQQPILPGESFIYRFTATPPGTHWYHSHERMSLVDGLYGAIFIKPKHAQTDLWAQISPDPLEIQAMAHAAANPQLIVVSDWSQYVSEEYWKANEESGLLVFCVDSILVNGVGAVFCPPLDFLDNQTEPNVRRTAFGPDDHVTDKGCLPFLVPIEGGPWNYTYHPEKIPPRMQEGCVPSPGQNASIQVDPADGWVSLNFVAAATTVQFVVSLDEHELWLYEMNGHYVRPRPFVAAVMSAGETFSVLVKLDQPAGRYTLRIPDSGGTQVISAFAEIVYKGADDEDSSSSPWLSYGGLALSEEIHSRTFAPWGGDDGMTPWPSVGPYAGPADEEYLLVMGRVDSAYNYTMRTHYLYPPSFQADSPLLFNPNATVGTEDEHLVIRTKNGSWVDLILEVSTLPGDQAAFMHFMHKHGSRTWRIGQGQGRWNYSSVEEARAERPQDFNLVNPGYRDTWLTQFSPGGGYWSVLRYQVDNPGPWLFHCHVELHLMGGMALAILDGVDVWPQVPPEYRLGGNGYHSEQNWGSRVSLQLWGYAKQWLLFWG</sequence>
<dbReference type="AlphaFoldDB" id="A0A1L9SMB4"/>
<keyword evidence="3 7" id="KW-0732">Signal</keyword>
<dbReference type="GeneID" id="34614278"/>
<keyword evidence="4" id="KW-0560">Oxidoreductase</keyword>
<dbReference type="Proteomes" id="UP000184188">
    <property type="component" value="Unassembled WGS sequence"/>
</dbReference>
<evidence type="ECO:0000259" key="8">
    <source>
        <dbReference type="Pfam" id="PF00394"/>
    </source>
</evidence>
<evidence type="ECO:0000256" key="1">
    <source>
        <dbReference type="ARBA" id="ARBA00010609"/>
    </source>
</evidence>
<name>A0A1L9SMB4_9EURO</name>
<dbReference type="OrthoDB" id="2121828at2759"/>
<comment type="similarity">
    <text evidence="1">Belongs to the multicopper oxidase family.</text>
</comment>
<dbReference type="CDD" id="cd13898">
    <property type="entry name" value="CuRO_3_Abr2_like"/>
    <property type="match status" value="1"/>
</dbReference>
<evidence type="ECO:0000256" key="3">
    <source>
        <dbReference type="ARBA" id="ARBA00022729"/>
    </source>
</evidence>
<dbReference type="CDD" id="cd13850">
    <property type="entry name" value="CuRO_1_Abr2_like"/>
    <property type="match status" value="1"/>
</dbReference>
<feature type="signal peptide" evidence="7">
    <location>
        <begin position="1"/>
        <end position="17"/>
    </location>
</feature>
<dbReference type="EMBL" id="KV878339">
    <property type="protein sequence ID" value="OJJ48194.1"/>
    <property type="molecule type" value="Genomic_DNA"/>
</dbReference>
<dbReference type="Pfam" id="PF07731">
    <property type="entry name" value="Cu-oxidase_2"/>
    <property type="match status" value="1"/>
</dbReference>
<organism evidence="11 12">
    <name type="scientific">Penicilliopsis zonata CBS 506.65</name>
    <dbReference type="NCBI Taxonomy" id="1073090"/>
    <lineage>
        <taxon>Eukaryota</taxon>
        <taxon>Fungi</taxon>
        <taxon>Dikarya</taxon>
        <taxon>Ascomycota</taxon>
        <taxon>Pezizomycotina</taxon>
        <taxon>Eurotiomycetes</taxon>
        <taxon>Eurotiomycetidae</taxon>
        <taxon>Eurotiales</taxon>
        <taxon>Aspergillaceae</taxon>
        <taxon>Penicilliopsis</taxon>
    </lineage>
</organism>
<feature type="domain" description="Plastocyanin-like" evidence="8">
    <location>
        <begin position="168"/>
        <end position="362"/>
    </location>
</feature>
<keyword evidence="5" id="KW-0186">Copper</keyword>
<dbReference type="InterPro" id="IPR033138">
    <property type="entry name" value="Cu_oxidase_CS"/>
</dbReference>
<dbReference type="RefSeq" id="XP_022582704.1">
    <property type="nucleotide sequence ID" value="XM_022727814.1"/>
</dbReference>
<dbReference type="PANTHER" id="PTHR11709">
    <property type="entry name" value="MULTI-COPPER OXIDASE"/>
    <property type="match status" value="1"/>
</dbReference>
<dbReference type="PROSITE" id="PS00080">
    <property type="entry name" value="MULTICOPPER_OXIDASE2"/>
    <property type="match status" value="1"/>
</dbReference>
<dbReference type="SUPFAM" id="SSF49503">
    <property type="entry name" value="Cupredoxins"/>
    <property type="match status" value="3"/>
</dbReference>
<evidence type="ECO:0000256" key="2">
    <source>
        <dbReference type="ARBA" id="ARBA00022723"/>
    </source>
</evidence>
<evidence type="ECO:0000259" key="10">
    <source>
        <dbReference type="Pfam" id="PF07732"/>
    </source>
</evidence>
<dbReference type="VEuPathDB" id="FungiDB:ASPZODRAFT_2123349"/>
<dbReference type="FunFam" id="2.60.40.420:FF:000036">
    <property type="entry name" value="L-ascorbate oxidase"/>
    <property type="match status" value="1"/>
</dbReference>